<dbReference type="PANTHER" id="PTHR11104:SF0">
    <property type="entry name" value="SPBETA PROPHAGE-DERIVED AMINOGLYCOSIDE N(3')-ACETYLTRANSFERASE-LIKE PROTEIN YOKD"/>
    <property type="match status" value="1"/>
</dbReference>
<dbReference type="InterPro" id="IPR003679">
    <property type="entry name" value="Amioglycoside_AcTrfase"/>
</dbReference>
<accession>A0ABW2NSP0</accession>
<gene>
    <name evidence="5" type="ORF">ACFQPF_18125</name>
</gene>
<dbReference type="SUPFAM" id="SSF110710">
    <property type="entry name" value="TTHA0583/YokD-like"/>
    <property type="match status" value="1"/>
</dbReference>
<reference evidence="6" key="1">
    <citation type="journal article" date="2019" name="Int. J. Syst. Evol. Microbiol.">
        <title>The Global Catalogue of Microorganisms (GCM) 10K type strain sequencing project: providing services to taxonomists for standard genome sequencing and annotation.</title>
        <authorList>
            <consortium name="The Broad Institute Genomics Platform"/>
            <consortium name="The Broad Institute Genome Sequencing Center for Infectious Disease"/>
            <person name="Wu L."/>
            <person name="Ma J."/>
        </authorList>
    </citation>
    <scope>NUCLEOTIDE SEQUENCE [LARGE SCALE GENOMIC DNA]</scope>
    <source>
        <strain evidence="6">NBRC 106396</strain>
    </source>
</reference>
<dbReference type="InterPro" id="IPR028345">
    <property type="entry name" value="Antibiotic_NAT-like"/>
</dbReference>
<comment type="catalytic activity">
    <reaction evidence="4">
        <text>a 2-deoxystreptamine antibiotic + acetyl-CoA = an N(3)-acetyl-2-deoxystreptamine antibiotic + CoA + H(+)</text>
        <dbReference type="Rhea" id="RHEA:12665"/>
        <dbReference type="ChEBI" id="CHEBI:15378"/>
        <dbReference type="ChEBI" id="CHEBI:57287"/>
        <dbReference type="ChEBI" id="CHEBI:57288"/>
        <dbReference type="ChEBI" id="CHEBI:57921"/>
        <dbReference type="ChEBI" id="CHEBI:77452"/>
        <dbReference type="EC" id="2.3.1.81"/>
    </reaction>
</comment>
<dbReference type="PANTHER" id="PTHR11104">
    <property type="entry name" value="AMINOGLYCOSIDE N3-ACETYLTRANSFERASE"/>
    <property type="match status" value="1"/>
</dbReference>
<organism evidence="5 6">
    <name type="scientific">Fictibacillus iocasae</name>
    <dbReference type="NCBI Taxonomy" id="2715437"/>
    <lineage>
        <taxon>Bacteria</taxon>
        <taxon>Bacillati</taxon>
        <taxon>Bacillota</taxon>
        <taxon>Bacilli</taxon>
        <taxon>Bacillales</taxon>
        <taxon>Fictibacillaceae</taxon>
        <taxon>Fictibacillus</taxon>
    </lineage>
</organism>
<dbReference type="Proteomes" id="UP001596549">
    <property type="component" value="Unassembled WGS sequence"/>
</dbReference>
<evidence type="ECO:0000256" key="4">
    <source>
        <dbReference type="RuleBase" id="RU365031"/>
    </source>
</evidence>
<sequence>MKMKQIIQSTNFPRTKSSLIRDLKELGVKKRMTLIVHSSLKSIGWTVGGAGAVVEALMDIVTEEGTIVMPAHSGDLSDPSHWQNPPVPESWWQTIKDEMPPFNPDTTPTWFMGQIADMFRCYPGVKRSNHPTLSFAAWGNKRDEILNDHAYDLGLGEESPLSRIYDVNGLVLLLGVGYDSNTSMHLAEHRAPGLELEWSGSPVMENGKRIWKSYKRGVYADDLFPKIGQAFEQSYDVHKGKIGSADSVLMNQRELVDFTESWLRNYYQKNS</sequence>
<evidence type="ECO:0000313" key="5">
    <source>
        <dbReference type="EMBL" id="MFC7373564.1"/>
    </source>
</evidence>
<keyword evidence="6" id="KW-1185">Reference proteome</keyword>
<protein>
    <recommendedName>
        <fullName evidence="4">Aminoglycoside N(3)-acetyltransferase</fullName>
        <ecNumber evidence="4">2.3.1.-</ecNumber>
    </recommendedName>
</protein>
<evidence type="ECO:0000313" key="6">
    <source>
        <dbReference type="Proteomes" id="UP001596549"/>
    </source>
</evidence>
<dbReference type="Pfam" id="PF02522">
    <property type="entry name" value="Antibiotic_NAT"/>
    <property type="match status" value="1"/>
</dbReference>
<evidence type="ECO:0000256" key="1">
    <source>
        <dbReference type="ARBA" id="ARBA00006383"/>
    </source>
</evidence>
<dbReference type="EMBL" id="JBHTCP010000052">
    <property type="protein sequence ID" value="MFC7373564.1"/>
    <property type="molecule type" value="Genomic_DNA"/>
</dbReference>
<comment type="caution">
    <text evidence="5">The sequence shown here is derived from an EMBL/GenBank/DDBJ whole genome shotgun (WGS) entry which is preliminary data.</text>
</comment>
<proteinExistence type="inferred from homology"/>
<evidence type="ECO:0000256" key="2">
    <source>
        <dbReference type="ARBA" id="ARBA00022679"/>
    </source>
</evidence>
<name>A0ABW2NSP0_9BACL</name>
<keyword evidence="3 4" id="KW-0012">Acyltransferase</keyword>
<evidence type="ECO:0000256" key="3">
    <source>
        <dbReference type="ARBA" id="ARBA00023315"/>
    </source>
</evidence>
<comment type="similarity">
    <text evidence="1 4">Belongs to the antibiotic N-acetyltransferase family.</text>
</comment>
<keyword evidence="2 4" id="KW-0808">Transferase</keyword>
<dbReference type="RefSeq" id="WP_379751771.1">
    <property type="nucleotide sequence ID" value="NZ_JBHTCP010000052.1"/>
</dbReference>
<keyword evidence="4" id="KW-0046">Antibiotic resistance</keyword>
<dbReference type="EC" id="2.3.1.-" evidence="4"/>